<accession>A0AA38HRC2</accession>
<feature type="compositionally biased region" description="Basic and acidic residues" evidence="3">
    <location>
        <begin position="161"/>
        <end position="170"/>
    </location>
</feature>
<evidence type="ECO:0000256" key="1">
    <source>
        <dbReference type="ARBA" id="ARBA00004123"/>
    </source>
</evidence>
<feature type="compositionally biased region" description="Polar residues" evidence="3">
    <location>
        <begin position="200"/>
        <end position="209"/>
    </location>
</feature>
<dbReference type="Proteomes" id="UP001168821">
    <property type="component" value="Unassembled WGS sequence"/>
</dbReference>
<dbReference type="Pfam" id="PF16064">
    <property type="entry name" value="DUF4806"/>
    <property type="match status" value="1"/>
</dbReference>
<evidence type="ECO:0000313" key="5">
    <source>
        <dbReference type="EMBL" id="KAJ3641267.1"/>
    </source>
</evidence>
<feature type="region of interest" description="Disordered" evidence="3">
    <location>
        <begin position="359"/>
        <end position="383"/>
    </location>
</feature>
<evidence type="ECO:0000313" key="6">
    <source>
        <dbReference type="Proteomes" id="UP001168821"/>
    </source>
</evidence>
<dbReference type="InterPro" id="IPR011333">
    <property type="entry name" value="SKP1/BTB/POZ_sf"/>
</dbReference>
<dbReference type="GO" id="GO:0005634">
    <property type="term" value="C:nucleus"/>
    <property type="evidence" value="ECO:0007669"/>
    <property type="project" value="UniProtKB-SubCell"/>
</dbReference>
<dbReference type="InterPro" id="IPR051095">
    <property type="entry name" value="Dros_DevTransReg"/>
</dbReference>
<evidence type="ECO:0000256" key="3">
    <source>
        <dbReference type="SAM" id="MobiDB-lite"/>
    </source>
</evidence>
<organism evidence="5 6">
    <name type="scientific">Zophobas morio</name>
    <dbReference type="NCBI Taxonomy" id="2755281"/>
    <lineage>
        <taxon>Eukaryota</taxon>
        <taxon>Metazoa</taxon>
        <taxon>Ecdysozoa</taxon>
        <taxon>Arthropoda</taxon>
        <taxon>Hexapoda</taxon>
        <taxon>Insecta</taxon>
        <taxon>Pterygota</taxon>
        <taxon>Neoptera</taxon>
        <taxon>Endopterygota</taxon>
        <taxon>Coleoptera</taxon>
        <taxon>Polyphaga</taxon>
        <taxon>Cucujiformia</taxon>
        <taxon>Tenebrionidae</taxon>
        <taxon>Zophobas</taxon>
    </lineage>
</organism>
<dbReference type="SUPFAM" id="SSF54695">
    <property type="entry name" value="POZ domain"/>
    <property type="match status" value="1"/>
</dbReference>
<dbReference type="AlphaFoldDB" id="A0AA38HRC2"/>
<keyword evidence="6" id="KW-1185">Reference proteome</keyword>
<feature type="compositionally biased region" description="Acidic residues" evidence="3">
    <location>
        <begin position="245"/>
        <end position="266"/>
    </location>
</feature>
<dbReference type="SMART" id="SM00225">
    <property type="entry name" value="BTB"/>
    <property type="match status" value="1"/>
</dbReference>
<sequence length="832" mass="93416">MECACANLRNSIIRLCKNLRSKQGRVFIKPSTMASEQFSLCWDNFHKNMSSGMNSLLENEDLVDVTLAVEGKYLKAHKMVLSVCSPYFRELFKTNPCKHPIVFMKDVSYIAMSDLLQFMYQGEVQVSQDNLTTFIKTAEALQIKGLTGDGNGSAECDNDQDEPRPAEIEPPKMTAPPPRPKKVHQTPTPPAKRPRLSVPEQASAQQTIAKTEPAAVSSAPSNENLIQFKMEPYDQGQSTVTIPDDNPDETFTDDPLDETNADDGNEDYSMMEGGDEEPQAGTSADGTAGEGQDGKSVPVEYTPRFLKSGIIINGFTYHQNTVKKDSKMRRKFLNPRTFLFVTELYPVVTEPVSVFSDDFKVKNTPKSPGKDESTENSGQKVHKPLMIKGKKELGIIDDMSPSSGFINFIDNLSIPSDSKLNFESSHSVVDQLRILTQQNREMLSLLKLQASLTTDLCIEPPVGLPVKTSDDLTALETYLMEPGNFSDMTFYLSRLGGSTVTSVTNKIMKRCLSDELATTYNFCGHRNKKAFNTLLLRNVVVSAVKQSNSKYTEKEVEDCIKAWLKYLICSEYKRLSCKARAQIPIGGTVNDVILRREHNHPPFKDSVVKNDFLAVLKTHTDCRPTAPLKQIYEGAAILNPEGAELCPYRKVVSSMRRWRQIAMTIKIVKVESGVCAKSEECARERKLHMPVVVKTEEPDVNKSMLNLPVQTLQDLQDFERFLQKSHNFSKLAEYLSTVEGENLYYVVNNILKLCLAPELSSYFTSRKAGDGKFSFDTLQLNSLVICKYWKVTLLTLIVTLGTGAVKMNNRKYTAADTRHYIQYWLQQARFTT</sequence>
<dbReference type="Gene3D" id="3.30.710.10">
    <property type="entry name" value="Potassium Channel Kv1.1, Chain A"/>
    <property type="match status" value="1"/>
</dbReference>
<feature type="region of interest" description="Disordered" evidence="3">
    <location>
        <begin position="236"/>
        <end position="298"/>
    </location>
</feature>
<dbReference type="PROSITE" id="PS50097">
    <property type="entry name" value="BTB"/>
    <property type="match status" value="1"/>
</dbReference>
<evidence type="ECO:0000259" key="4">
    <source>
        <dbReference type="PROSITE" id="PS50097"/>
    </source>
</evidence>
<gene>
    <name evidence="5" type="ORF">Zmor_027780</name>
</gene>
<dbReference type="CDD" id="cd18315">
    <property type="entry name" value="BTB_POZ_BAB-like"/>
    <property type="match status" value="1"/>
</dbReference>
<comment type="caution">
    <text evidence="5">The sequence shown here is derived from an EMBL/GenBank/DDBJ whole genome shotgun (WGS) entry which is preliminary data.</text>
</comment>
<dbReference type="GO" id="GO:0006357">
    <property type="term" value="P:regulation of transcription by RNA polymerase II"/>
    <property type="evidence" value="ECO:0007669"/>
    <property type="project" value="TreeGrafter"/>
</dbReference>
<dbReference type="Pfam" id="PF00651">
    <property type="entry name" value="BTB"/>
    <property type="match status" value="1"/>
</dbReference>
<dbReference type="InterPro" id="IPR000210">
    <property type="entry name" value="BTB/POZ_dom"/>
</dbReference>
<comment type="subcellular location">
    <subcellularLocation>
        <location evidence="1">Nucleus</location>
    </subcellularLocation>
</comment>
<dbReference type="FunFam" id="3.30.710.10:FF:000036">
    <property type="entry name" value="Mod(Mdg4), isoform H"/>
    <property type="match status" value="1"/>
</dbReference>
<feature type="domain" description="BTB" evidence="4">
    <location>
        <begin position="63"/>
        <end position="128"/>
    </location>
</feature>
<proteinExistence type="predicted"/>
<dbReference type="EMBL" id="JALNTZ010000009">
    <property type="protein sequence ID" value="KAJ3641267.1"/>
    <property type="molecule type" value="Genomic_DNA"/>
</dbReference>
<feature type="region of interest" description="Disordered" evidence="3">
    <location>
        <begin position="146"/>
        <end position="220"/>
    </location>
</feature>
<keyword evidence="2" id="KW-0539">Nucleus</keyword>
<dbReference type="InterPro" id="IPR032071">
    <property type="entry name" value="DUF4806"/>
</dbReference>
<dbReference type="PANTHER" id="PTHR23110:SF99">
    <property type="entry name" value="BROAD-COMPLEX CORE PROTEIN ISOFORM 6"/>
    <property type="match status" value="1"/>
</dbReference>
<dbReference type="PANTHER" id="PTHR23110">
    <property type="entry name" value="BTB DOMAIN TRANSCRIPTION FACTOR"/>
    <property type="match status" value="1"/>
</dbReference>
<name>A0AA38HRC2_9CUCU</name>
<reference evidence="5" key="1">
    <citation type="journal article" date="2023" name="G3 (Bethesda)">
        <title>Whole genome assemblies of Zophobas morio and Tenebrio molitor.</title>
        <authorList>
            <person name="Kaur S."/>
            <person name="Stinson S.A."/>
            <person name="diCenzo G.C."/>
        </authorList>
    </citation>
    <scope>NUCLEOTIDE SEQUENCE</scope>
    <source>
        <strain evidence="5">QUZm001</strain>
    </source>
</reference>
<protein>
    <recommendedName>
        <fullName evidence="4">BTB domain-containing protein</fullName>
    </recommendedName>
</protein>
<evidence type="ECO:0000256" key="2">
    <source>
        <dbReference type="ARBA" id="ARBA00023242"/>
    </source>
</evidence>